<feature type="transmembrane region" description="Helical" evidence="9">
    <location>
        <begin position="261"/>
        <end position="281"/>
    </location>
</feature>
<reference evidence="11 12" key="1">
    <citation type="journal article" date="2013" name="Genome Biol.">
        <title>The genome sequence of the most widely cultivated cacao type and its use to identify candidate genes regulating pod color.</title>
        <authorList>
            <person name="Motamayor J.C."/>
            <person name="Mockaitis K."/>
            <person name="Schmutz J."/>
            <person name="Haiminen N."/>
            <person name="Iii D.L."/>
            <person name="Cornejo O."/>
            <person name="Findley S.D."/>
            <person name="Zheng P."/>
            <person name="Utro F."/>
            <person name="Royaert S."/>
            <person name="Saski C."/>
            <person name="Jenkins J."/>
            <person name="Podicheti R."/>
            <person name="Zhao M."/>
            <person name="Scheffler B.E."/>
            <person name="Stack J.C."/>
            <person name="Feltus F.A."/>
            <person name="Mustiga G.M."/>
            <person name="Amores F."/>
            <person name="Phillips W."/>
            <person name="Marelli J.P."/>
            <person name="May G.D."/>
            <person name="Shapiro H."/>
            <person name="Ma J."/>
            <person name="Bustamante C.D."/>
            <person name="Schnell R.J."/>
            <person name="Main D."/>
            <person name="Gilbert D."/>
            <person name="Parida L."/>
            <person name="Kuhn D.N."/>
        </authorList>
    </citation>
    <scope>NUCLEOTIDE SEQUENCE [LARGE SCALE GENOMIC DNA]</scope>
    <source>
        <strain evidence="12">cv. Matina 1-6</strain>
    </source>
</reference>
<dbReference type="eggNOG" id="KOG1303">
    <property type="taxonomic scope" value="Eukaryota"/>
</dbReference>
<feature type="transmembrane region" description="Helical" evidence="9">
    <location>
        <begin position="216"/>
        <end position="241"/>
    </location>
</feature>
<evidence type="ECO:0000256" key="2">
    <source>
        <dbReference type="ARBA" id="ARBA00022448"/>
    </source>
</evidence>
<dbReference type="Pfam" id="PF01490">
    <property type="entry name" value="Aa_trans"/>
    <property type="match status" value="1"/>
</dbReference>
<feature type="transmembrane region" description="Helical" evidence="9">
    <location>
        <begin position="441"/>
        <end position="461"/>
    </location>
</feature>
<dbReference type="Gramene" id="EOY07473">
    <property type="protein sequence ID" value="EOY07473"/>
    <property type="gene ID" value="TCM_021902"/>
</dbReference>
<feature type="transmembrane region" description="Helical" evidence="9">
    <location>
        <begin position="359"/>
        <end position="387"/>
    </location>
</feature>
<feature type="transmembrane region" description="Helical" evidence="9">
    <location>
        <begin position="467"/>
        <end position="495"/>
    </location>
</feature>
<feature type="compositionally biased region" description="Basic and acidic residues" evidence="8">
    <location>
        <begin position="1"/>
        <end position="14"/>
    </location>
</feature>
<feature type="transmembrane region" description="Helical" evidence="9">
    <location>
        <begin position="288"/>
        <end position="310"/>
    </location>
</feature>
<comment type="similarity">
    <text evidence="7">Belongs to the amino acid/polyamine transporter 2 family. Amino acid/auxin permease (AAAP) (TC 2.A.18.5) subfamily.</text>
</comment>
<keyword evidence="4" id="KW-0029">Amino-acid transport</keyword>
<evidence type="ECO:0000256" key="8">
    <source>
        <dbReference type="SAM" id="MobiDB-lite"/>
    </source>
</evidence>
<evidence type="ECO:0000256" key="9">
    <source>
        <dbReference type="SAM" id="Phobius"/>
    </source>
</evidence>
<organism evidence="11 12">
    <name type="scientific">Theobroma cacao</name>
    <name type="common">Cacao</name>
    <name type="synonym">Cocoa</name>
    <dbReference type="NCBI Taxonomy" id="3641"/>
    <lineage>
        <taxon>Eukaryota</taxon>
        <taxon>Viridiplantae</taxon>
        <taxon>Streptophyta</taxon>
        <taxon>Embryophyta</taxon>
        <taxon>Tracheophyta</taxon>
        <taxon>Spermatophyta</taxon>
        <taxon>Magnoliopsida</taxon>
        <taxon>eudicotyledons</taxon>
        <taxon>Gunneridae</taxon>
        <taxon>Pentapetalae</taxon>
        <taxon>rosids</taxon>
        <taxon>malvids</taxon>
        <taxon>Malvales</taxon>
        <taxon>Malvaceae</taxon>
        <taxon>Byttnerioideae</taxon>
        <taxon>Theobroma</taxon>
    </lineage>
</organism>
<dbReference type="KEGG" id="tcc:18597727"/>
<name>A0A061ES19_THECC</name>
<feature type="transmembrane region" description="Helical" evidence="9">
    <location>
        <begin position="407"/>
        <end position="429"/>
    </location>
</feature>
<evidence type="ECO:0000256" key="7">
    <source>
        <dbReference type="ARBA" id="ARBA00049662"/>
    </source>
</evidence>
<feature type="transmembrane region" description="Helical" evidence="9">
    <location>
        <begin position="507"/>
        <end position="527"/>
    </location>
</feature>
<evidence type="ECO:0000256" key="6">
    <source>
        <dbReference type="ARBA" id="ARBA00023136"/>
    </source>
</evidence>
<evidence type="ECO:0000256" key="5">
    <source>
        <dbReference type="ARBA" id="ARBA00022989"/>
    </source>
</evidence>
<comment type="subcellular location">
    <subcellularLocation>
        <location evidence="1">Membrane</location>
        <topology evidence="1">Multi-pass membrane protein</topology>
    </subcellularLocation>
</comment>
<gene>
    <name evidence="11" type="ORF">TCM_021902</name>
</gene>
<dbReference type="InterPro" id="IPR013057">
    <property type="entry name" value="AA_transpt_TM"/>
</dbReference>
<keyword evidence="5 9" id="KW-1133">Transmembrane helix</keyword>
<evidence type="ECO:0000256" key="1">
    <source>
        <dbReference type="ARBA" id="ARBA00004141"/>
    </source>
</evidence>
<evidence type="ECO:0000259" key="10">
    <source>
        <dbReference type="Pfam" id="PF01490"/>
    </source>
</evidence>
<protein>
    <submittedName>
        <fullName evidence="11">Transmembrane amino acid transporter family protein, putative</fullName>
    </submittedName>
</protein>
<keyword evidence="2" id="KW-0813">Transport</keyword>
<dbReference type="FunCoup" id="A0A061ES19">
    <property type="interactions" value="187"/>
</dbReference>
<evidence type="ECO:0000313" key="11">
    <source>
        <dbReference type="EMBL" id="EOY07473.1"/>
    </source>
</evidence>
<keyword evidence="12" id="KW-1185">Reference proteome</keyword>
<keyword evidence="6 9" id="KW-0472">Membrane</keyword>
<dbReference type="AlphaFoldDB" id="A0A061ES19"/>
<keyword evidence="3 9" id="KW-0812">Transmembrane</keyword>
<dbReference type="GO" id="GO:0015171">
    <property type="term" value="F:amino acid transmembrane transporter activity"/>
    <property type="evidence" value="ECO:0000318"/>
    <property type="project" value="GO_Central"/>
</dbReference>
<dbReference type="EMBL" id="CM001883">
    <property type="protein sequence ID" value="EOY07473.1"/>
    <property type="molecule type" value="Genomic_DNA"/>
</dbReference>
<accession>A0A061ES19</accession>
<dbReference type="FunFam" id="1.20.1740.10:FF:000047">
    <property type="entry name" value="Amino acid transporter AVT1A"/>
    <property type="match status" value="1"/>
</dbReference>
<dbReference type="STRING" id="3641.A0A061ES19"/>
<feature type="domain" description="Amino acid transporter transmembrane" evidence="10">
    <location>
        <begin position="144"/>
        <end position="527"/>
    </location>
</feature>
<feature type="transmembrane region" description="Helical" evidence="9">
    <location>
        <begin position="175"/>
        <end position="195"/>
    </location>
</feature>
<sequence length="535" mass="57663">MKIDEDLGFDREDAFQTDDEENRAERVCVDDCGDDTESDYALASRNPSSNCLEVNNTTWPQSYRESMDMLKGVTPPSINFLSGTTATGLIGSSSFRKHQSNDDESSHKKPLISERSFDEEVPTSTLLASQQRIFANESTPSQRQCSFTQSLINGINVLCGIGLLTTPYAVKEGGWLSLSLLIIFGIIACYTGILLKRCLESSPGLQTYPDIGQAAFGVAGRLMISVILYAELYAACVEYVIMMSDNLSTIFPNASIDFAGIYLDSHQVFSIVGALTVLPTVWLRDLSLLSYLSVGGVGASILVVLCLLWVGAVDQVGFHGSGTALNLANLPISVGIYSFCYAGHSVLPNIYSSMKEPSLFPLVLVASFIFCWFACTGAAISGFLIFGDSAESQFTLNMPIKFTASKIAAWTVVIITVSKYALTLTPIALSVEELVPSMTQFRSYGVSIIIRTALVISTLVVAMTVPFFAFVMALAGSLLAMLLCIIFPCACYLSILRASLTKLQKAVCIGIAVLGLVIACFGTYSAILRIAGQLD</sequence>
<dbReference type="OrthoDB" id="655540at2759"/>
<feature type="region of interest" description="Disordered" evidence="8">
    <location>
        <begin position="1"/>
        <end position="22"/>
    </location>
</feature>
<dbReference type="Proteomes" id="UP000026915">
    <property type="component" value="Chromosome 5"/>
</dbReference>
<evidence type="ECO:0000256" key="3">
    <source>
        <dbReference type="ARBA" id="ARBA00022692"/>
    </source>
</evidence>
<proteinExistence type="inferred from homology"/>
<evidence type="ECO:0000313" key="12">
    <source>
        <dbReference type="Proteomes" id="UP000026915"/>
    </source>
</evidence>
<dbReference type="GO" id="GO:0016020">
    <property type="term" value="C:membrane"/>
    <property type="evidence" value="ECO:0000318"/>
    <property type="project" value="GO_Central"/>
</dbReference>
<feature type="transmembrane region" description="Helical" evidence="9">
    <location>
        <begin position="330"/>
        <end position="347"/>
    </location>
</feature>
<dbReference type="InParanoid" id="A0A061ES19"/>
<dbReference type="Gramene" id="Tc05v2_t003190.1">
    <property type="protein sequence ID" value="Tc05v2_p003190.1"/>
    <property type="gene ID" value="Tc05v2_g003190"/>
</dbReference>
<evidence type="ECO:0000256" key="4">
    <source>
        <dbReference type="ARBA" id="ARBA00022970"/>
    </source>
</evidence>
<dbReference type="GO" id="GO:0003333">
    <property type="term" value="P:amino acid transmembrane transport"/>
    <property type="evidence" value="ECO:0000318"/>
    <property type="project" value="GO_Central"/>
</dbReference>
<dbReference type="PANTHER" id="PTHR48017">
    <property type="entry name" value="OS05G0424000 PROTEIN-RELATED"/>
    <property type="match status" value="1"/>
</dbReference>
<dbReference type="HOGENOM" id="CLU_009646_1_0_1"/>
<dbReference type="OMA" id="FGENTNP"/>